<feature type="compositionally biased region" description="Polar residues" evidence="4">
    <location>
        <begin position="244"/>
        <end position="264"/>
    </location>
</feature>
<dbReference type="GO" id="GO:0005634">
    <property type="term" value="C:nucleus"/>
    <property type="evidence" value="ECO:0007669"/>
    <property type="project" value="UniProtKB-SubCell"/>
</dbReference>
<dbReference type="GO" id="GO:0000981">
    <property type="term" value="F:DNA-binding transcription factor activity, RNA polymerase II-specific"/>
    <property type="evidence" value="ECO:0007669"/>
    <property type="project" value="TreeGrafter"/>
</dbReference>
<accession>W5JR00</accession>
<dbReference type="Pfam" id="PF01586">
    <property type="entry name" value="Basic"/>
    <property type="match status" value="1"/>
</dbReference>
<name>W5JR00_ANODA</name>
<dbReference type="FunCoup" id="W5JR00">
    <property type="interactions" value="24"/>
</dbReference>
<dbReference type="PROSITE" id="PS50888">
    <property type="entry name" value="BHLH"/>
    <property type="match status" value="1"/>
</dbReference>
<dbReference type="EnsemblMetazoa" id="ADAC002492-RA">
    <property type="protein sequence ID" value="ADAC002492-PA"/>
    <property type="gene ID" value="ADAC002492"/>
</dbReference>
<evidence type="ECO:0000313" key="6">
    <source>
        <dbReference type="EMBL" id="ETN65733.1"/>
    </source>
</evidence>
<dbReference type="InterPro" id="IPR002546">
    <property type="entry name" value="MyoD_N"/>
</dbReference>
<evidence type="ECO:0000256" key="2">
    <source>
        <dbReference type="ARBA" id="ARBA00023125"/>
    </source>
</evidence>
<feature type="non-terminal residue" evidence="6">
    <location>
        <position position="264"/>
    </location>
</feature>
<sequence>MTKFNRNLCRKSAIKTELGGYKLGYEVDHNPFGNMMQTAAVGNGGSGGGGGGAPVFAIHGKTTGGSGSSSVQLNSVQKNLLAMNGSVPSVHGSGVGEGAIRKDEGSGSYIHDLSAEQKLKLNIQQLHIRQKQLQLTDYDDNSLSSEEHVLAPASGCMASPNRPCLTWACKACKKKSVAVDRRKAATMRERRRLRKVNEAFEVLKRRTSTNPNQRLPKVEILRNAIEYIDSLQALLEESPPIRQSPDSITDSGSNPILSTPQDYM</sequence>
<reference evidence="6" key="3">
    <citation type="journal article" date="2013" name="Nucleic Acids Res.">
        <title>The genome of Anopheles darlingi, the main neotropical malaria vector.</title>
        <authorList>
            <person name="Marinotti O."/>
            <person name="Cerqueira G.C."/>
            <person name="de Almeida L.G."/>
            <person name="Ferro M.I."/>
            <person name="Loreto E.L."/>
            <person name="Zaha A."/>
            <person name="Teixeira S.M."/>
            <person name="Wespiser A.R."/>
            <person name="Almeida E Silva A."/>
            <person name="Schlindwein A.D."/>
            <person name="Pacheco A.C."/>
            <person name="Silva A.L."/>
            <person name="Graveley B.R."/>
            <person name="Walenz B.P."/>
            <person name="Lima Bde A."/>
            <person name="Ribeiro C.A."/>
            <person name="Nunes-Silva C.G."/>
            <person name="de Carvalho C.R."/>
            <person name="Soares C.M."/>
            <person name="de Menezes C.B."/>
            <person name="Matiolli C."/>
            <person name="Caffrey D."/>
            <person name="Araujo D.A."/>
            <person name="de Oliveira D.M."/>
            <person name="Golenbock D."/>
            <person name="Grisard E.C."/>
            <person name="Fantinatti-Garboggini F."/>
            <person name="de Carvalho F.M."/>
            <person name="Barcellos F.G."/>
            <person name="Prosdocimi F."/>
            <person name="May G."/>
            <person name="Azevedo Junior G.M."/>
            <person name="Guimaraes G.M."/>
            <person name="Goldman G.H."/>
            <person name="Padilha I.Q."/>
            <person name="Batista Jda S."/>
            <person name="Ferro J.A."/>
            <person name="Ribeiro J.M."/>
            <person name="Fietto J.L."/>
            <person name="Dabbas K.M."/>
            <person name="Cerdeira L."/>
            <person name="Agnez-Lima L.F."/>
            <person name="Brocchi M."/>
            <person name="de Carvalho M.O."/>
            <person name="Teixeira Mde M."/>
            <person name="Diniz Maia Mde M."/>
            <person name="Goldman M.H."/>
            <person name="Cruz Schneider M.P."/>
            <person name="Felipe M.S."/>
            <person name="Hungria M."/>
            <person name="Nicolas M.F."/>
            <person name="Pereira M."/>
            <person name="Montes M.A."/>
            <person name="Cantao M.E."/>
            <person name="Vincentz M."/>
            <person name="Rafael M.S."/>
            <person name="Silverman N."/>
            <person name="Stoco P.H."/>
            <person name="Souza R.C."/>
            <person name="Vicentini R."/>
            <person name="Gazzinelli R.T."/>
            <person name="Neves Rde O."/>
            <person name="Silva R."/>
            <person name="Astolfi-Filho S."/>
            <person name="Maciel T.E."/>
            <person name="Urmenyi T.P."/>
            <person name="Tadei W.P."/>
            <person name="Camargo E.P."/>
            <person name="de Vasconcelos A.T."/>
        </authorList>
    </citation>
    <scope>NUCLEOTIDE SEQUENCE</scope>
</reference>
<dbReference type="GO" id="GO:0007517">
    <property type="term" value="P:muscle organ development"/>
    <property type="evidence" value="ECO:0007669"/>
    <property type="project" value="InterPro"/>
</dbReference>
<keyword evidence="8" id="KW-1185">Reference proteome</keyword>
<evidence type="ECO:0000313" key="7">
    <source>
        <dbReference type="EnsemblMetazoa" id="ADAC002492-PA"/>
    </source>
</evidence>
<reference evidence="6 8" key="1">
    <citation type="journal article" date="2010" name="BMC Genomics">
        <title>Combination of measures distinguishes pre-miRNAs from other stem-loops in the genome of the newly sequenced Anopheles darlingi.</title>
        <authorList>
            <person name="Mendes N.D."/>
            <person name="Freitas A.T."/>
            <person name="Vasconcelos A.T."/>
            <person name="Sagot M.F."/>
        </authorList>
    </citation>
    <scope>NUCLEOTIDE SEQUENCE</scope>
</reference>
<dbReference type="Pfam" id="PF00010">
    <property type="entry name" value="HLH"/>
    <property type="match status" value="1"/>
</dbReference>
<keyword evidence="3" id="KW-0539">Nucleus</keyword>
<dbReference type="SUPFAM" id="SSF47459">
    <property type="entry name" value="HLH, helix-loop-helix DNA-binding domain"/>
    <property type="match status" value="1"/>
</dbReference>
<dbReference type="OMA" id="YEVDHRS"/>
<dbReference type="InterPro" id="IPR011598">
    <property type="entry name" value="bHLH_dom"/>
</dbReference>
<dbReference type="GO" id="GO:0000978">
    <property type="term" value="F:RNA polymerase II cis-regulatory region sequence-specific DNA binding"/>
    <property type="evidence" value="ECO:0007669"/>
    <property type="project" value="TreeGrafter"/>
</dbReference>
<comment type="subcellular location">
    <subcellularLocation>
        <location evidence="1">Nucleus</location>
    </subcellularLocation>
</comment>
<dbReference type="Proteomes" id="UP000000673">
    <property type="component" value="Unassembled WGS sequence"/>
</dbReference>
<dbReference type="VEuPathDB" id="VectorBase:ADAC002492"/>
<feature type="domain" description="BHLH" evidence="5">
    <location>
        <begin position="180"/>
        <end position="231"/>
    </location>
</feature>
<dbReference type="GO" id="GO:0046983">
    <property type="term" value="F:protein dimerization activity"/>
    <property type="evidence" value="ECO:0007669"/>
    <property type="project" value="InterPro"/>
</dbReference>
<dbReference type="SMART" id="SM00353">
    <property type="entry name" value="HLH"/>
    <property type="match status" value="1"/>
</dbReference>
<dbReference type="SMART" id="SM00520">
    <property type="entry name" value="BASIC"/>
    <property type="match status" value="1"/>
</dbReference>
<evidence type="ECO:0000259" key="5">
    <source>
        <dbReference type="PROSITE" id="PS50888"/>
    </source>
</evidence>
<evidence type="ECO:0000256" key="1">
    <source>
        <dbReference type="ARBA" id="ARBA00004123"/>
    </source>
</evidence>
<dbReference type="VEuPathDB" id="VectorBase:ADAR2_012120"/>
<keyword evidence="2" id="KW-0238">DNA-binding</keyword>
<dbReference type="Gene3D" id="4.10.280.10">
    <property type="entry name" value="Helix-loop-helix DNA-binding domain"/>
    <property type="match status" value="1"/>
</dbReference>
<dbReference type="PANTHER" id="PTHR11534:SF9">
    <property type="entry name" value="MYOGENIC-DETERMINATION PROTEIN"/>
    <property type="match status" value="1"/>
</dbReference>
<dbReference type="STRING" id="43151.W5JR00"/>
<dbReference type="HOGENOM" id="CLU_1055861_0_0_1"/>
<evidence type="ECO:0000313" key="8">
    <source>
        <dbReference type="Proteomes" id="UP000000673"/>
    </source>
</evidence>
<dbReference type="PANTHER" id="PTHR11534">
    <property type="entry name" value="MYOGENIC FACTOR"/>
    <property type="match status" value="1"/>
</dbReference>
<dbReference type="EMBL" id="ADMH02000586">
    <property type="protein sequence ID" value="ETN65733.1"/>
    <property type="molecule type" value="Genomic_DNA"/>
</dbReference>
<proteinExistence type="predicted"/>
<organism evidence="6">
    <name type="scientific">Anopheles darlingi</name>
    <name type="common">Mosquito</name>
    <dbReference type="NCBI Taxonomy" id="43151"/>
    <lineage>
        <taxon>Eukaryota</taxon>
        <taxon>Metazoa</taxon>
        <taxon>Ecdysozoa</taxon>
        <taxon>Arthropoda</taxon>
        <taxon>Hexapoda</taxon>
        <taxon>Insecta</taxon>
        <taxon>Pterygota</taxon>
        <taxon>Neoptera</taxon>
        <taxon>Endopterygota</taxon>
        <taxon>Diptera</taxon>
        <taxon>Nematocera</taxon>
        <taxon>Culicoidea</taxon>
        <taxon>Culicidae</taxon>
        <taxon>Anophelinae</taxon>
        <taxon>Anopheles</taxon>
    </lineage>
</organism>
<dbReference type="InterPro" id="IPR036638">
    <property type="entry name" value="HLH_DNA-bd_sf"/>
</dbReference>
<dbReference type="eggNOG" id="KOG3960">
    <property type="taxonomic scope" value="Eukaryota"/>
</dbReference>
<reference evidence="6" key="2">
    <citation type="submission" date="2010-05" db="EMBL/GenBank/DDBJ databases">
        <authorList>
            <person name="Almeida L.G."/>
            <person name="Nicolas M.F."/>
            <person name="Souza R.C."/>
            <person name="Vasconcelos A.T.R."/>
        </authorList>
    </citation>
    <scope>NUCLEOTIDE SEQUENCE</scope>
</reference>
<reference evidence="7" key="4">
    <citation type="submission" date="2015-06" db="UniProtKB">
        <authorList>
            <consortium name="EnsemblMetazoa"/>
        </authorList>
    </citation>
    <scope>IDENTIFICATION</scope>
</reference>
<dbReference type="FunFam" id="4.10.280.10:FF:000005">
    <property type="entry name" value="Myogenic factor"/>
    <property type="match status" value="1"/>
</dbReference>
<dbReference type="AlphaFoldDB" id="W5JR00"/>
<evidence type="ECO:0000256" key="3">
    <source>
        <dbReference type="ARBA" id="ARBA00023242"/>
    </source>
</evidence>
<dbReference type="GO" id="GO:0045663">
    <property type="term" value="P:positive regulation of myoblast differentiation"/>
    <property type="evidence" value="ECO:0007669"/>
    <property type="project" value="TreeGrafter"/>
</dbReference>
<dbReference type="InterPro" id="IPR039704">
    <property type="entry name" value="Myogenic_factor"/>
</dbReference>
<dbReference type="CDD" id="cd19699">
    <property type="entry name" value="bHLH_TS_dMYOD_like"/>
    <property type="match status" value="1"/>
</dbReference>
<gene>
    <name evidence="6" type="ORF">AND_002492</name>
</gene>
<feature type="region of interest" description="Disordered" evidence="4">
    <location>
        <begin position="240"/>
        <end position="264"/>
    </location>
</feature>
<evidence type="ECO:0000256" key="4">
    <source>
        <dbReference type="SAM" id="MobiDB-lite"/>
    </source>
</evidence>
<protein>
    <recommendedName>
        <fullName evidence="5">BHLH domain-containing protein</fullName>
    </recommendedName>
</protein>